<keyword evidence="3" id="KW-1185">Reference proteome</keyword>
<dbReference type="SUPFAM" id="SSF64268">
    <property type="entry name" value="PX domain"/>
    <property type="match status" value="1"/>
</dbReference>
<dbReference type="OrthoDB" id="152587at2759"/>
<organism evidence="2 3">
    <name type="scientific">Aphanomyces stellatus</name>
    <dbReference type="NCBI Taxonomy" id="120398"/>
    <lineage>
        <taxon>Eukaryota</taxon>
        <taxon>Sar</taxon>
        <taxon>Stramenopiles</taxon>
        <taxon>Oomycota</taxon>
        <taxon>Saprolegniomycetes</taxon>
        <taxon>Saprolegniales</taxon>
        <taxon>Verrucalvaceae</taxon>
        <taxon>Aphanomyces</taxon>
    </lineage>
</organism>
<dbReference type="AlphaFoldDB" id="A0A485LBU8"/>
<dbReference type="InterPro" id="IPR036871">
    <property type="entry name" value="PX_dom_sf"/>
</dbReference>
<reference evidence="1" key="2">
    <citation type="submission" date="2019-06" db="EMBL/GenBank/DDBJ databases">
        <title>Genomics analysis of Aphanomyces spp. identifies a new class of oomycete effector associated with host adaptation.</title>
        <authorList>
            <person name="Gaulin E."/>
        </authorList>
    </citation>
    <scope>NUCLEOTIDE SEQUENCE</scope>
    <source>
        <strain evidence="1">CBS 578.67</strain>
    </source>
</reference>
<protein>
    <submittedName>
        <fullName evidence="2">Aste57867_18432 protein</fullName>
    </submittedName>
</protein>
<sequence length="156" mass="17365">MTILPLSPVVSSNPSRNIMSWMDGHVSVVGAGRDGLHTHYVLHVQTSRHDATVVVRRYSAFIQLRKYVLRSIADAHCCCGPCLLRPALEPLFDGLVLDTTHVFNTPRLVRRRMTLLGRFLDQLRDALQKCPTDTLVAMDAIGCKTAKLIQSFLGLV</sequence>
<dbReference type="EMBL" id="CAADRA010006411">
    <property type="protein sequence ID" value="VFT95168.1"/>
    <property type="molecule type" value="Genomic_DNA"/>
</dbReference>
<reference evidence="2 3" key="1">
    <citation type="submission" date="2019-03" db="EMBL/GenBank/DDBJ databases">
        <authorList>
            <person name="Gaulin E."/>
            <person name="Dumas B."/>
        </authorList>
    </citation>
    <scope>NUCLEOTIDE SEQUENCE [LARGE SCALE GENOMIC DNA]</scope>
    <source>
        <strain evidence="2">CBS 568.67</strain>
    </source>
</reference>
<dbReference type="GO" id="GO:0035091">
    <property type="term" value="F:phosphatidylinositol binding"/>
    <property type="evidence" value="ECO:0007669"/>
    <property type="project" value="InterPro"/>
</dbReference>
<dbReference type="EMBL" id="VJMH01006390">
    <property type="protein sequence ID" value="KAF0690182.1"/>
    <property type="molecule type" value="Genomic_DNA"/>
</dbReference>
<dbReference type="Proteomes" id="UP000332933">
    <property type="component" value="Unassembled WGS sequence"/>
</dbReference>
<evidence type="ECO:0000313" key="2">
    <source>
        <dbReference type="EMBL" id="VFT95168.1"/>
    </source>
</evidence>
<evidence type="ECO:0000313" key="1">
    <source>
        <dbReference type="EMBL" id="KAF0690182.1"/>
    </source>
</evidence>
<accession>A0A485LBU8</accession>
<evidence type="ECO:0000313" key="3">
    <source>
        <dbReference type="Proteomes" id="UP000332933"/>
    </source>
</evidence>
<dbReference type="Gene3D" id="3.30.1520.10">
    <property type="entry name" value="Phox-like domain"/>
    <property type="match status" value="1"/>
</dbReference>
<name>A0A485LBU8_9STRA</name>
<gene>
    <name evidence="2" type="primary">Aste57867_18432</name>
    <name evidence="1" type="ORF">As57867_018370</name>
    <name evidence="2" type="ORF">ASTE57867_18432</name>
</gene>
<proteinExistence type="predicted"/>